<dbReference type="PANTHER" id="PTHR31736">
    <property type="match status" value="1"/>
</dbReference>
<dbReference type="Pfam" id="PF14200">
    <property type="entry name" value="RicinB_lectin_2"/>
    <property type="match status" value="2"/>
</dbReference>
<gene>
    <name evidence="5" type="ORF">SAMN05660236_2213</name>
</gene>
<proteinExistence type="predicted"/>
<dbReference type="EMBL" id="FUZU01000001">
    <property type="protein sequence ID" value="SKC63332.1"/>
    <property type="molecule type" value="Genomic_DNA"/>
</dbReference>
<dbReference type="Gene3D" id="2.160.20.10">
    <property type="entry name" value="Single-stranded right-handed beta-helix, Pectin lyase-like"/>
    <property type="match status" value="1"/>
</dbReference>
<accession>A0A1T5KHW8</accession>
<dbReference type="Pfam" id="PF05345">
    <property type="entry name" value="He_PIG"/>
    <property type="match status" value="2"/>
</dbReference>
<dbReference type="CDD" id="cd00161">
    <property type="entry name" value="beta-trefoil_Ricin-like"/>
    <property type="match status" value="1"/>
</dbReference>
<dbReference type="InterPro" id="IPR035992">
    <property type="entry name" value="Ricin_B-like_lectins"/>
</dbReference>
<dbReference type="PANTHER" id="PTHR31736:SF9">
    <property type="entry name" value="ENDO-XYLOGALACTURONAN HYDROLASE A-RELATED"/>
    <property type="match status" value="1"/>
</dbReference>
<protein>
    <submittedName>
        <fullName evidence="5">Por secretion system C-terminal sorting domain-containing protein</fullName>
    </submittedName>
</protein>
<dbReference type="PROSITE" id="PS50231">
    <property type="entry name" value="RICIN_B_LECTIN"/>
    <property type="match status" value="1"/>
</dbReference>
<dbReference type="InterPro" id="IPR012334">
    <property type="entry name" value="Pectin_lyas_fold"/>
</dbReference>
<organism evidence="5 6">
    <name type="scientific">Ohtaekwangia koreensis</name>
    <dbReference type="NCBI Taxonomy" id="688867"/>
    <lineage>
        <taxon>Bacteria</taxon>
        <taxon>Pseudomonadati</taxon>
        <taxon>Bacteroidota</taxon>
        <taxon>Cytophagia</taxon>
        <taxon>Cytophagales</taxon>
        <taxon>Fulvivirgaceae</taxon>
        <taxon>Ohtaekwangia</taxon>
    </lineage>
</organism>
<reference evidence="5 6" key="1">
    <citation type="submission" date="2017-02" db="EMBL/GenBank/DDBJ databases">
        <authorList>
            <person name="Peterson S.W."/>
        </authorList>
    </citation>
    <scope>NUCLEOTIDE SEQUENCE [LARGE SCALE GENOMIC DNA]</scope>
    <source>
        <strain evidence="5 6">DSM 25262</strain>
    </source>
</reference>
<evidence type="ECO:0000256" key="2">
    <source>
        <dbReference type="ARBA" id="ARBA00023277"/>
    </source>
</evidence>
<dbReference type="SMART" id="SM00458">
    <property type="entry name" value="RICIN"/>
    <property type="match status" value="1"/>
</dbReference>
<dbReference type="GO" id="GO:0005509">
    <property type="term" value="F:calcium ion binding"/>
    <property type="evidence" value="ECO:0007669"/>
    <property type="project" value="InterPro"/>
</dbReference>
<dbReference type="InterPro" id="IPR026444">
    <property type="entry name" value="Secre_tail"/>
</dbReference>
<dbReference type="Proteomes" id="UP000190961">
    <property type="component" value="Unassembled WGS sequence"/>
</dbReference>
<name>A0A1T5KHW8_9BACT</name>
<feature type="domain" description="Ricin B lectin" evidence="4">
    <location>
        <begin position="674"/>
        <end position="810"/>
    </location>
</feature>
<dbReference type="NCBIfam" id="TIGR04183">
    <property type="entry name" value="Por_Secre_tail"/>
    <property type="match status" value="1"/>
</dbReference>
<dbReference type="GO" id="GO:0016020">
    <property type="term" value="C:membrane"/>
    <property type="evidence" value="ECO:0007669"/>
    <property type="project" value="InterPro"/>
</dbReference>
<keyword evidence="3" id="KW-0624">Polysaccharide degradation</keyword>
<dbReference type="SUPFAM" id="SSF51126">
    <property type="entry name" value="Pectin lyase-like"/>
    <property type="match status" value="1"/>
</dbReference>
<dbReference type="SUPFAM" id="SSF50370">
    <property type="entry name" value="Ricin B-like lectins"/>
    <property type="match status" value="1"/>
</dbReference>
<evidence type="ECO:0000256" key="1">
    <source>
        <dbReference type="ARBA" id="ARBA00022737"/>
    </source>
</evidence>
<dbReference type="GO" id="GO:0000272">
    <property type="term" value="P:polysaccharide catabolic process"/>
    <property type="evidence" value="ECO:0007669"/>
    <property type="project" value="UniProtKB-KW"/>
</dbReference>
<dbReference type="STRING" id="688867.SAMN05660236_2213"/>
<dbReference type="Pfam" id="PF18962">
    <property type="entry name" value="Por_Secre_tail"/>
    <property type="match status" value="1"/>
</dbReference>
<dbReference type="InterPro" id="IPR013783">
    <property type="entry name" value="Ig-like_fold"/>
</dbReference>
<sequence length="908" mass="96668">MTFKLLLMRICSLVGSQANIRGSLPSPCWAFLIAAIMFSCLSWSAHAQLVTYPQLSSLQGVQYPYTVRAKVNGSTTWSTLALYNAQVVGQTGSGINTTVTNFDCNGPIDIEITFNAAVTQAAVRPNSLNITPSIDGTKITFTIPGPKKFYVDINGNHYSNCIHFIAQPLEVNPPQASDPNVIVIPTGTFDNTVKTLSAGQTLYIQGGAAVAGVVCGDNTKVIGRGFIYRAGYDALNITRVNDVYIDGLIDLNHGWGGGGGAGIRCGQSTNVTIRNTVSFSSKKWGDAYNIFSSQNVTVDNVFIRTHDDAITFYGGGKSGFTGSCKNITVTNSVLLPDLAQSFHIGVYGDQNIDTEIRDIVCSNIDIDDWSRSGGRPVIYFTVGDRVRAANHRYENIRVNGYMDPATYSKTFIGLAIVNNGTYNYAPGREIDSIYFMNISFTQAGYTPGSSVRGWDATRMTKNIFFQGIKMNGATITDAASGNFNIGSYTQNVTFAATASAAPIVTSPTSASARYNTPFTYKITATNSPASYSAMGLPAGLSINASTGVISGTPTTAGSTSTVTITATNASGTGSRKLYIVVPPVPVIISSTTATATVGIPFSYTIAADNSPTSFSATSLPAGISVNTSTGVISGTPTVSGFYSITLQATNSFGTGAPVTLSLRVATSDDLIVGGTYVLKAVHSGKVADVKGASPDNGVTILQWPYKEGANQQWILEDAGNGYYKLKNKNSNKYMDVNGGSTADGATLIQWPTVSGQNQQFQISHVDNYYTIKPRHSGKCVEVKDASPNDGAILQQMTCNANATNQRWQFELVTSQSNARVASASEVYSEDVSNPTELYPNPVSDILYISVMDSKQAVVEIYTLQGVLLLTKEVYSSKAAVDLTSIAPGIYMVKIKESNLIVSKKIVKL</sequence>
<dbReference type="InterPro" id="IPR011050">
    <property type="entry name" value="Pectin_lyase_fold/virulence"/>
</dbReference>
<evidence type="ECO:0000259" key="4">
    <source>
        <dbReference type="SMART" id="SM00458"/>
    </source>
</evidence>
<dbReference type="OrthoDB" id="273314at2"/>
<dbReference type="SUPFAM" id="SSF49313">
    <property type="entry name" value="Cadherin-like"/>
    <property type="match status" value="2"/>
</dbReference>
<dbReference type="InterPro" id="IPR015919">
    <property type="entry name" value="Cadherin-like_sf"/>
</dbReference>
<dbReference type="AlphaFoldDB" id="A0A1T5KHW8"/>
<dbReference type="Gene3D" id="2.80.10.50">
    <property type="match status" value="3"/>
</dbReference>
<evidence type="ECO:0000313" key="6">
    <source>
        <dbReference type="Proteomes" id="UP000190961"/>
    </source>
</evidence>
<keyword evidence="6" id="KW-1185">Reference proteome</keyword>
<dbReference type="RefSeq" id="WP_159453657.1">
    <property type="nucleotide sequence ID" value="NZ_FUZU01000001.1"/>
</dbReference>
<evidence type="ECO:0000256" key="3">
    <source>
        <dbReference type="ARBA" id="ARBA00023326"/>
    </source>
</evidence>
<keyword evidence="2" id="KW-0119">Carbohydrate metabolism</keyword>
<evidence type="ECO:0000313" key="5">
    <source>
        <dbReference type="EMBL" id="SKC63332.1"/>
    </source>
</evidence>
<dbReference type="InterPro" id="IPR000772">
    <property type="entry name" value="Ricin_B_lectin"/>
</dbReference>
<keyword evidence="1" id="KW-0677">Repeat</keyword>
<dbReference type="Gene3D" id="2.60.40.10">
    <property type="entry name" value="Immunoglobulins"/>
    <property type="match status" value="2"/>
</dbReference>